<gene>
    <name evidence="2" type="ORF">DRO07_02970</name>
</gene>
<organism evidence="2 3">
    <name type="scientific">Candidatus Iainarchaeum sp</name>
    <dbReference type="NCBI Taxonomy" id="3101447"/>
    <lineage>
        <taxon>Archaea</taxon>
        <taxon>Candidatus Iainarchaeota</taxon>
        <taxon>Candidatus Iainarchaeia</taxon>
        <taxon>Candidatus Iainarchaeales</taxon>
        <taxon>Candidatus Iainarchaeaceae</taxon>
        <taxon>Candidatus Iainarchaeum</taxon>
    </lineage>
</organism>
<evidence type="ECO:0000313" key="2">
    <source>
        <dbReference type="EMBL" id="RLG68886.1"/>
    </source>
</evidence>
<dbReference type="PANTHER" id="PTHR43000">
    <property type="entry name" value="DTDP-D-GLUCOSE 4,6-DEHYDRATASE-RELATED"/>
    <property type="match status" value="1"/>
</dbReference>
<accession>A0A497JHV9</accession>
<dbReference type="Proteomes" id="UP000277633">
    <property type="component" value="Unassembled WGS sequence"/>
</dbReference>
<dbReference type="AlphaFoldDB" id="A0A497JHV9"/>
<dbReference type="InterPro" id="IPR016040">
    <property type="entry name" value="NAD(P)-bd_dom"/>
</dbReference>
<feature type="domain" description="NAD(P)-binding" evidence="1">
    <location>
        <begin position="4"/>
        <end position="323"/>
    </location>
</feature>
<evidence type="ECO:0000259" key="1">
    <source>
        <dbReference type="Pfam" id="PF16363"/>
    </source>
</evidence>
<dbReference type="SUPFAM" id="SSF51735">
    <property type="entry name" value="NAD(P)-binding Rossmann-fold domains"/>
    <property type="match status" value="1"/>
</dbReference>
<dbReference type="InterPro" id="IPR036291">
    <property type="entry name" value="NAD(P)-bd_dom_sf"/>
</dbReference>
<protein>
    <submittedName>
        <fullName evidence="2">CDP-paratose 2-epimerase</fullName>
    </submittedName>
</protein>
<proteinExistence type="predicted"/>
<name>A0A497JHV9_9ARCH</name>
<sequence length="340" mass="38433">MRALVTGGAGFIGCNMADRLASKGYEVVVFDNFSRKGTELNAEWFKERHTNIEIVKGDLSKDFKKLDEIIKACDEVYHFGAQTSVPVSIANPRADFEANILGTLNVLEAVRKSSRECPLFYSSTNKVYGELSGVKIIEKQDRYDFADLKNGINEAMPLDFQTPYGCSKGSADQYVKEYAKLYGLKNIIFRQSCIYGPRQLGLEAQGWVAWFVIAALLEKPIKIYGDGKQVRDLLYIDDLVDAIELAMQKKCFGEIFNIGGGKERAASLLDVIDIIEKKTGKKIEMSFHDWRAGDQKVYYTDYSKAERLLGWKPKIGIEEGIERLIEWARENLCFLSKVYG</sequence>
<dbReference type="Pfam" id="PF16363">
    <property type="entry name" value="GDP_Man_Dehyd"/>
    <property type="match status" value="1"/>
</dbReference>
<reference evidence="2 3" key="1">
    <citation type="submission" date="2018-06" db="EMBL/GenBank/DDBJ databases">
        <title>Extensive metabolic versatility and redundancy in microbially diverse, dynamic hydrothermal sediments.</title>
        <authorList>
            <person name="Dombrowski N."/>
            <person name="Teske A."/>
            <person name="Baker B.J."/>
        </authorList>
    </citation>
    <scope>NUCLEOTIDE SEQUENCE [LARGE SCALE GENOMIC DNA]</scope>
    <source>
        <strain evidence="2">B9_G13</strain>
    </source>
</reference>
<dbReference type="Gene3D" id="3.40.50.720">
    <property type="entry name" value="NAD(P)-binding Rossmann-like Domain"/>
    <property type="match status" value="1"/>
</dbReference>
<comment type="caution">
    <text evidence="2">The sequence shown here is derived from an EMBL/GenBank/DDBJ whole genome shotgun (WGS) entry which is preliminary data.</text>
</comment>
<evidence type="ECO:0000313" key="3">
    <source>
        <dbReference type="Proteomes" id="UP000277633"/>
    </source>
</evidence>
<dbReference type="EMBL" id="QMWO01000113">
    <property type="protein sequence ID" value="RLG68886.1"/>
    <property type="molecule type" value="Genomic_DNA"/>
</dbReference>